<comment type="caution">
    <text evidence="1">The sequence shown here is derived from an EMBL/GenBank/DDBJ whole genome shotgun (WGS) entry which is preliminary data.</text>
</comment>
<accession>A0A0G1M4A2</accession>
<gene>
    <name evidence="1" type="ORF">UX05_C0004G0038</name>
</gene>
<name>A0A0G1M4A2_9BACT</name>
<evidence type="ECO:0000313" key="1">
    <source>
        <dbReference type="EMBL" id="KKU03029.1"/>
    </source>
</evidence>
<sequence>MDDKIWLELAYWAREQGKSASMVAREWLAEKLTEKKSRKAKKKVNAARVFLEMAKRAEKFGLKGSRDSSTNDDYIYR</sequence>
<dbReference type="AlphaFoldDB" id="A0A0G1M4A2"/>
<dbReference type="Proteomes" id="UP000034264">
    <property type="component" value="Unassembled WGS sequence"/>
</dbReference>
<organism evidence="1 2">
    <name type="scientific">Candidatus Amesbacteria bacterium GW2011_GWC2_45_19</name>
    <dbReference type="NCBI Taxonomy" id="1618366"/>
    <lineage>
        <taxon>Bacteria</taxon>
        <taxon>Candidatus Amesiibacteriota</taxon>
    </lineage>
</organism>
<evidence type="ECO:0000313" key="2">
    <source>
        <dbReference type="Proteomes" id="UP000034264"/>
    </source>
</evidence>
<proteinExistence type="predicted"/>
<protein>
    <submittedName>
        <fullName evidence="1">Uncharacterized protein</fullName>
    </submittedName>
</protein>
<dbReference type="EMBL" id="LCKS01000004">
    <property type="protein sequence ID" value="KKU03029.1"/>
    <property type="molecule type" value="Genomic_DNA"/>
</dbReference>
<reference evidence="1 2" key="1">
    <citation type="journal article" date="2015" name="Nature">
        <title>rRNA introns, odd ribosomes, and small enigmatic genomes across a large radiation of phyla.</title>
        <authorList>
            <person name="Brown C.T."/>
            <person name="Hug L.A."/>
            <person name="Thomas B.C."/>
            <person name="Sharon I."/>
            <person name="Castelle C.J."/>
            <person name="Singh A."/>
            <person name="Wilkins M.J."/>
            <person name="Williams K.H."/>
            <person name="Banfield J.F."/>
        </authorList>
    </citation>
    <scope>NUCLEOTIDE SEQUENCE [LARGE SCALE GENOMIC DNA]</scope>
</reference>